<keyword evidence="3" id="KW-1185">Reference proteome</keyword>
<evidence type="ECO:0000256" key="1">
    <source>
        <dbReference type="SAM" id="Phobius"/>
    </source>
</evidence>
<name>A0A7W3LX83_ACTNM</name>
<dbReference type="EMBL" id="JACJIA010000013">
    <property type="protein sequence ID" value="MBA8955875.1"/>
    <property type="molecule type" value="Genomic_DNA"/>
</dbReference>
<organism evidence="2 3">
    <name type="scientific">Actinomadura namibiensis</name>
    <dbReference type="NCBI Taxonomy" id="182080"/>
    <lineage>
        <taxon>Bacteria</taxon>
        <taxon>Bacillati</taxon>
        <taxon>Actinomycetota</taxon>
        <taxon>Actinomycetes</taxon>
        <taxon>Streptosporangiales</taxon>
        <taxon>Thermomonosporaceae</taxon>
        <taxon>Actinomadura</taxon>
    </lineage>
</organism>
<dbReference type="Proteomes" id="UP000572680">
    <property type="component" value="Unassembled WGS sequence"/>
</dbReference>
<evidence type="ECO:0000313" key="2">
    <source>
        <dbReference type="EMBL" id="MBA8955875.1"/>
    </source>
</evidence>
<reference evidence="2 3" key="1">
    <citation type="submission" date="2020-08" db="EMBL/GenBank/DDBJ databases">
        <title>Genomic Encyclopedia of Type Strains, Phase IV (KMG-IV): sequencing the most valuable type-strain genomes for metagenomic binning, comparative biology and taxonomic classification.</title>
        <authorList>
            <person name="Goeker M."/>
        </authorList>
    </citation>
    <scope>NUCLEOTIDE SEQUENCE [LARGE SCALE GENOMIC DNA]</scope>
    <source>
        <strain evidence="2 3">DSM 44197</strain>
    </source>
</reference>
<accession>A0A7W3LX83</accession>
<feature type="transmembrane region" description="Helical" evidence="1">
    <location>
        <begin position="44"/>
        <end position="63"/>
    </location>
</feature>
<keyword evidence="1" id="KW-1133">Transmembrane helix</keyword>
<keyword evidence="1" id="KW-0472">Membrane</keyword>
<comment type="caution">
    <text evidence="2">The sequence shown here is derived from an EMBL/GenBank/DDBJ whole genome shotgun (WGS) entry which is preliminary data.</text>
</comment>
<dbReference type="RefSeq" id="WP_182847822.1">
    <property type="nucleotide sequence ID" value="NZ_BAAALP010000026.1"/>
</dbReference>
<evidence type="ECO:0008006" key="4">
    <source>
        <dbReference type="Google" id="ProtNLM"/>
    </source>
</evidence>
<dbReference type="AlphaFoldDB" id="A0A7W3LX83"/>
<protein>
    <recommendedName>
        <fullName evidence="4">Integral membrane protein</fullName>
    </recommendedName>
</protein>
<proteinExistence type="predicted"/>
<evidence type="ECO:0000313" key="3">
    <source>
        <dbReference type="Proteomes" id="UP000572680"/>
    </source>
</evidence>
<feature type="transmembrane region" description="Helical" evidence="1">
    <location>
        <begin position="110"/>
        <end position="132"/>
    </location>
</feature>
<feature type="transmembrane region" description="Helical" evidence="1">
    <location>
        <begin position="6"/>
        <end position="24"/>
    </location>
</feature>
<keyword evidence="1" id="KW-0812">Transmembrane</keyword>
<sequence length="135" mass="14082">MAVAALVTWLLTALGGFSMLGLWIRRGGLRDRGAGRTRFPAPVVFGHMLLAAAGLVAWILHLATGTTALAWTALAVLLPVALLGFVMLARWIPAHRARATTDVPERAIPLPLVVGHGLLAVVTLALVLVATLNGG</sequence>
<feature type="transmembrane region" description="Helical" evidence="1">
    <location>
        <begin position="69"/>
        <end position="89"/>
    </location>
</feature>
<gene>
    <name evidence="2" type="ORF">HNR61_007557</name>
</gene>